<dbReference type="InterPro" id="IPR020568">
    <property type="entry name" value="Ribosomal_Su5_D2-typ_SF"/>
</dbReference>
<evidence type="ECO:0000256" key="2">
    <source>
        <dbReference type="ARBA" id="ARBA00022741"/>
    </source>
</evidence>
<feature type="domain" description="GDP-fucose pyrophosphorylase" evidence="6">
    <location>
        <begin position="105"/>
        <end position="500"/>
    </location>
</feature>
<evidence type="ECO:0000313" key="8">
    <source>
        <dbReference type="Proteomes" id="UP000284242"/>
    </source>
</evidence>
<sequence length="1008" mass="113300">MFEENKELQSSLFLAQSYQDAWADYGRSLKKERFARWDYVVLTASNEEQAEGFREQIKLRNDEGFLPIQTKFLILSDPEGKRVGSGGATLNVLRAIAEEENSGDFSEKRILVIHSGGDSKRVPQYSALGKLFSPVPHKLKDGRTSTLFDEFMAEMSGVAGRIREGMVLLSGDVLLLFNSLQIDFPGRGAAAVSFKENVETGKNHGVFLMGEDGNVKKFLHKQTTETLRKQGAVNQHDAVDIDTGMVIFSTEMLNSLYSMISSDGIFDAEKYETYVNERVRLSLYGDFLYPLASDSTLEAFYEEKPEGDFCQELTEARKVVWELLRPYRMKLLRLSPAKFLHFGTTREVLKLMTEDYKKYQLLGWENQVNSSLKSSDKIAALNSVCSVNAECGEDCYLEVSYVHPGSKIGNRVILSYIDIHGETIPDEVVLHGLKQRDDQFVVRIYGIHDNPKAAITENGCPFLTGTLEEFMSKNNIREEELWDEEEVKTLWTAKLYPVCKNISEAVKAALNIYNLMNGTGDIEAWRQSERTSLCSGFVQASPKALIDWQTRMHELVKMDSLEKVIREGGTLKEAEGLLQKSDLTKIQIEWLARHIARAEFGINIRLFYYIGSLLNNIQGEKYIDACFKEIGTHILQGTLDTIQFHKECKIQKEEHTVCLPLRVNWGGGWSDTPPYCNENGGTVLNAAISLNGDLPVKVTFRKLKEEKIVFDSRDMDTHGEFTEIKELQNCSDPYDPFALQKAALLVCGIIPKKGNDLKEILHRLGGGIFMSTEVVNVPKGSGLGTSSILAGACVKALFDFVGITYTQEDLYDHVLCMEQMMSTGGGWQDQVGGLSTGAKYITAEAGMHQYPKVKELELSQETKDELNERFALIYTGQRRLARNLLRDVVGRYIGNEPDALFALSEIQKVAALMRFELERGNVDGFAELLSRHWKLSKKLDNGSTNTCIDQIFAVIEDLTDGQMICGAGGGGFLQVILKKGVTKEQLHKRLNHVFQDSGVDIWESEILW</sequence>
<keyword evidence="2" id="KW-0547">Nucleotide-binding</keyword>
<evidence type="ECO:0000313" key="7">
    <source>
        <dbReference type="EMBL" id="RGS75022.1"/>
    </source>
</evidence>
<dbReference type="InterPro" id="IPR006204">
    <property type="entry name" value="GHMP_kinase_N_dom"/>
</dbReference>
<reference evidence="7 8" key="1">
    <citation type="submission" date="2018-08" db="EMBL/GenBank/DDBJ databases">
        <title>A genome reference for cultivated species of the human gut microbiota.</title>
        <authorList>
            <person name="Zou Y."/>
            <person name="Xue W."/>
            <person name="Luo G."/>
        </authorList>
    </citation>
    <scope>NUCLEOTIDE SEQUENCE [LARGE SCALE GENOMIC DNA]</scope>
    <source>
        <strain evidence="7 8">AF21-24</strain>
    </source>
</reference>
<dbReference type="GO" id="GO:0016779">
    <property type="term" value="F:nucleotidyltransferase activity"/>
    <property type="evidence" value="ECO:0007669"/>
    <property type="project" value="UniProtKB-KW"/>
</dbReference>
<dbReference type="InterPro" id="IPR012887">
    <property type="entry name" value="GDP_fucose_pyrophosphorylase"/>
</dbReference>
<evidence type="ECO:0000256" key="3">
    <source>
        <dbReference type="ARBA" id="ARBA00022777"/>
    </source>
</evidence>
<keyword evidence="3 7" id="KW-0418">Kinase</keyword>
<dbReference type="GO" id="GO:0050201">
    <property type="term" value="F:fucokinase activity"/>
    <property type="evidence" value="ECO:0007669"/>
    <property type="project" value="TreeGrafter"/>
</dbReference>
<comment type="caution">
    <text evidence="7">The sequence shown here is derived from an EMBL/GenBank/DDBJ whole genome shotgun (WGS) entry which is preliminary data.</text>
</comment>
<dbReference type="PRINTS" id="PR00959">
    <property type="entry name" value="MEVGALKINASE"/>
</dbReference>
<feature type="domain" description="GHMP kinase N-terminal" evidence="5">
    <location>
        <begin position="774"/>
        <end position="831"/>
    </location>
</feature>
<proteinExistence type="predicted"/>
<dbReference type="SUPFAM" id="SSF54211">
    <property type="entry name" value="Ribosomal protein S5 domain 2-like"/>
    <property type="match status" value="1"/>
</dbReference>
<keyword evidence="1 7" id="KW-0808">Transferase</keyword>
<dbReference type="GO" id="GO:0005524">
    <property type="term" value="F:ATP binding"/>
    <property type="evidence" value="ECO:0007669"/>
    <property type="project" value="UniProtKB-KW"/>
</dbReference>
<keyword evidence="4" id="KW-0067">ATP-binding</keyword>
<dbReference type="PANTHER" id="PTHR32463">
    <property type="entry name" value="L-FUCOSE KINASE"/>
    <property type="match status" value="1"/>
</dbReference>
<dbReference type="EMBL" id="QRVV01000012">
    <property type="protein sequence ID" value="RGS75022.1"/>
    <property type="molecule type" value="Genomic_DNA"/>
</dbReference>
<dbReference type="Pfam" id="PF00288">
    <property type="entry name" value="GHMP_kinases_N"/>
    <property type="match status" value="1"/>
</dbReference>
<gene>
    <name evidence="7" type="ORF">DWX77_06035</name>
</gene>
<evidence type="ECO:0000256" key="4">
    <source>
        <dbReference type="ARBA" id="ARBA00022840"/>
    </source>
</evidence>
<dbReference type="InterPro" id="IPR036554">
    <property type="entry name" value="GHMP_kinase_C_sf"/>
</dbReference>
<dbReference type="Gene3D" id="3.30.230.120">
    <property type="match status" value="1"/>
</dbReference>
<dbReference type="SUPFAM" id="SSF55060">
    <property type="entry name" value="GHMP Kinase, C-terminal domain"/>
    <property type="match status" value="1"/>
</dbReference>
<organism evidence="7 8">
    <name type="scientific">Blautia obeum</name>
    <dbReference type="NCBI Taxonomy" id="40520"/>
    <lineage>
        <taxon>Bacteria</taxon>
        <taxon>Bacillati</taxon>
        <taxon>Bacillota</taxon>
        <taxon>Clostridia</taxon>
        <taxon>Lachnospirales</taxon>
        <taxon>Lachnospiraceae</taxon>
        <taxon>Blautia</taxon>
    </lineage>
</organism>
<dbReference type="InterPro" id="IPR052203">
    <property type="entry name" value="GHMP_Kinase-Related"/>
</dbReference>
<dbReference type="GO" id="GO:0042352">
    <property type="term" value="P:GDP-L-fucose salvage"/>
    <property type="evidence" value="ECO:0007669"/>
    <property type="project" value="TreeGrafter"/>
</dbReference>
<protein>
    <submittedName>
        <fullName evidence="7">Bifunctional fucokinase/L-fucose-1-P-guanylyltransferase</fullName>
    </submittedName>
</protein>
<accession>A0A412L2K8</accession>
<dbReference type="PANTHER" id="PTHR32463:SF0">
    <property type="entry name" value="L-FUCOSE KINASE"/>
    <property type="match status" value="1"/>
</dbReference>
<dbReference type="Proteomes" id="UP000284242">
    <property type="component" value="Unassembled WGS sequence"/>
</dbReference>
<name>A0A412L2K8_9FIRM</name>
<evidence type="ECO:0000256" key="1">
    <source>
        <dbReference type="ARBA" id="ARBA00022679"/>
    </source>
</evidence>
<evidence type="ECO:0000259" key="6">
    <source>
        <dbReference type="Pfam" id="PF07959"/>
    </source>
</evidence>
<dbReference type="AlphaFoldDB" id="A0A412L2K8"/>
<evidence type="ECO:0000259" key="5">
    <source>
        <dbReference type="Pfam" id="PF00288"/>
    </source>
</evidence>
<dbReference type="Pfam" id="PF07959">
    <property type="entry name" value="Fucose_pyrophosphorylase"/>
    <property type="match status" value="1"/>
</dbReference>
<keyword evidence="7" id="KW-0548">Nucleotidyltransferase</keyword>